<evidence type="ECO:0000313" key="3">
    <source>
        <dbReference type="Proteomes" id="UP000532936"/>
    </source>
</evidence>
<dbReference type="Proteomes" id="UP000532936">
    <property type="component" value="Unassembled WGS sequence"/>
</dbReference>
<name>A0A7W6EZG1_9CAUL</name>
<evidence type="ECO:0000259" key="1">
    <source>
        <dbReference type="Pfam" id="PF13472"/>
    </source>
</evidence>
<dbReference type="AlphaFoldDB" id="A0A7W6EZG1"/>
<accession>A0A7W6EZG1</accession>
<organism evidence="2 3">
    <name type="scientific">Brevundimonas mediterranea</name>
    <dbReference type="NCBI Taxonomy" id="74329"/>
    <lineage>
        <taxon>Bacteria</taxon>
        <taxon>Pseudomonadati</taxon>
        <taxon>Pseudomonadota</taxon>
        <taxon>Alphaproteobacteria</taxon>
        <taxon>Caulobacterales</taxon>
        <taxon>Caulobacteraceae</taxon>
        <taxon>Brevundimonas</taxon>
    </lineage>
</organism>
<dbReference type="InterPro" id="IPR036514">
    <property type="entry name" value="SGNH_hydro_sf"/>
</dbReference>
<protein>
    <submittedName>
        <fullName evidence="2">Lysophospholipase L1-like esterase</fullName>
    </submittedName>
</protein>
<dbReference type="Gene3D" id="3.40.50.1110">
    <property type="entry name" value="SGNH hydrolase"/>
    <property type="match status" value="1"/>
</dbReference>
<dbReference type="Gene3D" id="2.60.120.1360">
    <property type="match status" value="1"/>
</dbReference>
<dbReference type="SUPFAM" id="SSF52266">
    <property type="entry name" value="SGNH hydrolase"/>
    <property type="match status" value="1"/>
</dbReference>
<dbReference type="EMBL" id="JACIDA010000001">
    <property type="protein sequence ID" value="MBB3871678.1"/>
    <property type="molecule type" value="Genomic_DNA"/>
</dbReference>
<reference evidence="2 3" key="1">
    <citation type="submission" date="2020-08" db="EMBL/GenBank/DDBJ databases">
        <title>Genomic Encyclopedia of Type Strains, Phase IV (KMG-IV): sequencing the most valuable type-strain genomes for metagenomic binning, comparative biology and taxonomic classification.</title>
        <authorList>
            <person name="Goeker M."/>
        </authorList>
    </citation>
    <scope>NUCLEOTIDE SEQUENCE [LARGE SCALE GENOMIC DNA]</scope>
    <source>
        <strain evidence="2 3">DSM 14878</strain>
    </source>
</reference>
<feature type="domain" description="SGNH hydrolase-type esterase" evidence="1">
    <location>
        <begin position="230"/>
        <end position="393"/>
    </location>
</feature>
<dbReference type="PANTHER" id="PTHR30383:SF29">
    <property type="entry name" value="SGNH HYDROLASE-TYPE ESTERASE DOMAIN-CONTAINING PROTEIN"/>
    <property type="match status" value="1"/>
</dbReference>
<dbReference type="PANTHER" id="PTHR30383">
    <property type="entry name" value="THIOESTERASE 1/PROTEASE 1/LYSOPHOSPHOLIPASE L1"/>
    <property type="match status" value="1"/>
</dbReference>
<sequence length="418" mass="43139">MSLAAVGAAVLMLGMQSGTEVPYAPMPAPAPGASVCPEGICGVEALEGVFEALRTAEIGQGERPVHILQIGDSHTAGDRITGALRARLQARFGPGGRGVLQPGIPYAGYGPMQVEVTARDWPISVASLTGLDGAATLRAGLSGARSEAGEGAVLSLTAEPGAAFDIVGLCGDSGPQAGRITVTTPEETVEADFRATEAAPLCRSLRLGAVTTSVRLSPTGAVTLHDVWIERSGPGVVVSSLGVVGAKLRDLAARDQAVVAAELAAWRPSLIILAFGVNDGFEGVEAEVYAGLLRGQIERLRRLAPGASLLILAAPEGLKSGLAGGCGADRSRAAPAALAVVRDVQRRVAGETGVAFWDWYGRMGGECSAERLATSPEPYMRPDRVHFTSLGAEWIGGVLSDDLMRAYDRWKAAKGEAD</sequence>
<proteinExistence type="predicted"/>
<dbReference type="GO" id="GO:0016788">
    <property type="term" value="F:hydrolase activity, acting on ester bonds"/>
    <property type="evidence" value="ECO:0007669"/>
    <property type="project" value="UniProtKB-ARBA"/>
</dbReference>
<evidence type="ECO:0000313" key="2">
    <source>
        <dbReference type="EMBL" id="MBB3871678.1"/>
    </source>
</evidence>
<dbReference type="Pfam" id="PF13472">
    <property type="entry name" value="Lipase_GDSL_2"/>
    <property type="match status" value="1"/>
</dbReference>
<dbReference type="InterPro" id="IPR013830">
    <property type="entry name" value="SGNH_hydro"/>
</dbReference>
<gene>
    <name evidence="2" type="ORF">GGR11_001192</name>
</gene>
<comment type="caution">
    <text evidence="2">The sequence shown here is derived from an EMBL/GenBank/DDBJ whole genome shotgun (WGS) entry which is preliminary data.</text>
</comment>
<dbReference type="InterPro" id="IPR051532">
    <property type="entry name" value="Ester_Hydrolysis_Enzymes"/>
</dbReference>
<dbReference type="RefSeq" id="WP_183195831.1">
    <property type="nucleotide sequence ID" value="NZ_JACIDA010000001.1"/>
</dbReference>